<dbReference type="SUPFAM" id="SSF53850">
    <property type="entry name" value="Periplasmic binding protein-like II"/>
    <property type="match status" value="1"/>
</dbReference>
<reference evidence="3 4" key="1">
    <citation type="submission" date="2022-08" db="EMBL/GenBank/DDBJ databases">
        <title>Reclassification of Massilia species as members of the genera Telluria, Duganella, Pseudoduganella, Mokoshia gen. nov. and Zemynaea gen. nov. using orthogonal and non-orthogonal genome-based approaches.</title>
        <authorList>
            <person name="Bowman J.P."/>
        </authorList>
    </citation>
    <scope>NUCLEOTIDE SEQUENCE [LARGE SCALE GENOMIC DNA]</scope>
    <source>
        <strain evidence="3 4">JCM 31316</strain>
    </source>
</reference>
<name>A0ABT1ZPK8_9BURK</name>
<evidence type="ECO:0000256" key="2">
    <source>
        <dbReference type="SAM" id="SignalP"/>
    </source>
</evidence>
<gene>
    <name evidence="3" type="ORF">NX784_09630</name>
</gene>
<evidence type="ECO:0000256" key="1">
    <source>
        <dbReference type="ARBA" id="ARBA00022729"/>
    </source>
</evidence>
<feature type="signal peptide" evidence="2">
    <location>
        <begin position="1"/>
        <end position="24"/>
    </location>
</feature>
<dbReference type="PROSITE" id="PS51257">
    <property type="entry name" value="PROKAR_LIPOPROTEIN"/>
    <property type="match status" value="1"/>
</dbReference>
<dbReference type="RefSeq" id="WP_258816421.1">
    <property type="nucleotide sequence ID" value="NZ_JANUGW010000005.1"/>
</dbReference>
<feature type="chain" id="PRO_5046311158" evidence="2">
    <location>
        <begin position="25"/>
        <end position="365"/>
    </location>
</feature>
<proteinExistence type="predicted"/>
<dbReference type="InterPro" id="IPR006059">
    <property type="entry name" value="SBP"/>
</dbReference>
<keyword evidence="4" id="KW-1185">Reference proteome</keyword>
<organism evidence="3 4">
    <name type="scientific">Massilia pinisoli</name>
    <dbReference type="NCBI Taxonomy" id="1772194"/>
    <lineage>
        <taxon>Bacteria</taxon>
        <taxon>Pseudomonadati</taxon>
        <taxon>Pseudomonadota</taxon>
        <taxon>Betaproteobacteria</taxon>
        <taxon>Burkholderiales</taxon>
        <taxon>Oxalobacteraceae</taxon>
        <taxon>Telluria group</taxon>
        <taxon>Massilia</taxon>
    </lineage>
</organism>
<dbReference type="Proteomes" id="UP001204151">
    <property type="component" value="Unassembled WGS sequence"/>
</dbReference>
<evidence type="ECO:0000313" key="4">
    <source>
        <dbReference type="Proteomes" id="UP001204151"/>
    </source>
</evidence>
<comment type="caution">
    <text evidence="3">The sequence shown here is derived from an EMBL/GenBank/DDBJ whole genome shotgun (WGS) entry which is preliminary data.</text>
</comment>
<protein>
    <submittedName>
        <fullName evidence="3">ABC transporter substrate-binding protein</fullName>
    </submittedName>
</protein>
<dbReference type="Gene3D" id="3.40.190.10">
    <property type="entry name" value="Periplasmic binding protein-like II"/>
    <property type="match status" value="2"/>
</dbReference>
<sequence length="365" mass="39963">MNFKKTLIAAAVLASAASCASALAEVPAGYPAGYQQLVDGAKKEGKLVIYGATDSKAAQPLIKDFNALYPNITVEYNDMNSTEVYNRFFSENAAGGDTADVLWSSAMDLQMKLAAGGYAMQYKSVEASKLPAWAVWKDTAYGTTFEPAAFVYNKRLLKPEEVPQTHADFVRIIQQPKFQDKVTTYDIEKSGVGFMFMTQDSRDFAQYKQLEQAFGAAKVRVQSSTGTMLERISSGENLIGYNVLGSYALVRAKTDPSLGVVLPKDYTLVISRVTFINKVAKHPNAAKLWTDYILSHRGQTVIANASKLFAIRSDVTGETTSSELIKEIGEKNLKPLPVSPAVAEYLEPALRLAFLKEWKATAGKK</sequence>
<evidence type="ECO:0000313" key="3">
    <source>
        <dbReference type="EMBL" id="MCS0581851.1"/>
    </source>
</evidence>
<dbReference type="PANTHER" id="PTHR30006">
    <property type="entry name" value="THIAMINE-BINDING PERIPLASMIC PROTEIN-RELATED"/>
    <property type="match status" value="1"/>
</dbReference>
<keyword evidence="1 2" id="KW-0732">Signal</keyword>
<accession>A0ABT1ZPK8</accession>
<dbReference type="Pfam" id="PF01547">
    <property type="entry name" value="SBP_bac_1"/>
    <property type="match status" value="1"/>
</dbReference>
<dbReference type="EMBL" id="JANUGW010000005">
    <property type="protein sequence ID" value="MCS0581851.1"/>
    <property type="molecule type" value="Genomic_DNA"/>
</dbReference>
<dbReference type="PANTHER" id="PTHR30006:SF25">
    <property type="entry name" value="PHOSPHOGLYCERATE TRANSPORT REGULATORY PROTEIN PGTC"/>
    <property type="match status" value="1"/>
</dbReference>